<evidence type="ECO:0000313" key="4">
    <source>
        <dbReference type="EMBL" id="SHK35607.1"/>
    </source>
</evidence>
<feature type="signal peptide" evidence="2">
    <location>
        <begin position="1"/>
        <end position="23"/>
    </location>
</feature>
<dbReference type="InterPro" id="IPR009739">
    <property type="entry name" value="LprI-like_N"/>
</dbReference>
<dbReference type="EMBL" id="LT670844">
    <property type="protein sequence ID" value="SHK35607.1"/>
    <property type="molecule type" value="Genomic_DNA"/>
</dbReference>
<dbReference type="OrthoDB" id="7950358at2"/>
<evidence type="ECO:0000313" key="5">
    <source>
        <dbReference type="Proteomes" id="UP000189935"/>
    </source>
</evidence>
<feature type="region of interest" description="Disordered" evidence="1">
    <location>
        <begin position="317"/>
        <end position="336"/>
    </location>
</feature>
<keyword evidence="2" id="KW-0732">Signal</keyword>
<dbReference type="Gene3D" id="1.20.1270.180">
    <property type="match status" value="1"/>
</dbReference>
<feature type="chain" id="PRO_5012612946" description="Lysozyme inhibitor LprI-like N-terminal domain-containing protein" evidence="2">
    <location>
        <begin position="24"/>
        <end position="377"/>
    </location>
</feature>
<gene>
    <name evidence="4" type="ORF">SAMN05444159_3063</name>
</gene>
<dbReference type="AlphaFoldDB" id="A0A1M6RTK5"/>
<evidence type="ECO:0000259" key="3">
    <source>
        <dbReference type="Pfam" id="PF07007"/>
    </source>
</evidence>
<protein>
    <recommendedName>
        <fullName evidence="3">Lysozyme inhibitor LprI-like N-terminal domain-containing protein</fullName>
    </recommendedName>
</protein>
<evidence type="ECO:0000256" key="1">
    <source>
        <dbReference type="SAM" id="MobiDB-lite"/>
    </source>
</evidence>
<accession>A0A1M6RTK5</accession>
<reference evidence="4 5" key="1">
    <citation type="submission" date="2016-11" db="EMBL/GenBank/DDBJ databases">
        <authorList>
            <person name="Jaros S."/>
            <person name="Januszkiewicz K."/>
            <person name="Wedrychowicz H."/>
        </authorList>
    </citation>
    <scope>NUCLEOTIDE SEQUENCE [LARGE SCALE GENOMIC DNA]</scope>
    <source>
        <strain evidence="4 5">GAS499</strain>
    </source>
</reference>
<name>A0A1M6RTK5_9BRAD</name>
<dbReference type="Proteomes" id="UP000189935">
    <property type="component" value="Chromosome I"/>
</dbReference>
<dbReference type="Pfam" id="PF07007">
    <property type="entry name" value="LprI"/>
    <property type="match status" value="1"/>
</dbReference>
<sequence length="377" mass="40633">MRGLGLGLAAVAIQIGLALPACAEDQPSFDRSIRDALPLFETNHCGVFSDVAELLFCGEPALNAVVEKLHGAIQARLNRIPNRRLAIEENAEWIKDRNSSCGIFGSQKISKEELKPIEACLLKETEERIAILEDPNFDCLATNTTAGMLICSDPALAIAKTELNSLEVGLLAKLKPDDAKAALAEYERWSRERDRKCGLVDKDNVPLDELSASEACLADYMKGKTEEIVAAKGDPKKIFGRHQFSPLPDADAVDLCVAQIHSANACDDFVTVNRVFPIDDEVAEKEALITAEVELIVLSPFAVCSSVASSCTGTCWDAKSGKAKSSPPSPGTRDSFPVAHKLRVEKAFAFLKTDSGGWRCTTTALQPVDFGVSQSGP</sequence>
<evidence type="ECO:0000256" key="2">
    <source>
        <dbReference type="SAM" id="SignalP"/>
    </source>
</evidence>
<proteinExistence type="predicted"/>
<organism evidence="4 5">
    <name type="scientific">Bradyrhizobium lablabi</name>
    <dbReference type="NCBI Taxonomy" id="722472"/>
    <lineage>
        <taxon>Bacteria</taxon>
        <taxon>Pseudomonadati</taxon>
        <taxon>Pseudomonadota</taxon>
        <taxon>Alphaproteobacteria</taxon>
        <taxon>Hyphomicrobiales</taxon>
        <taxon>Nitrobacteraceae</taxon>
        <taxon>Bradyrhizobium</taxon>
    </lineage>
</organism>
<feature type="domain" description="Lysozyme inhibitor LprI-like N-terminal" evidence="3">
    <location>
        <begin position="142"/>
        <end position="227"/>
    </location>
</feature>